<feature type="transmembrane region" description="Helical" evidence="7">
    <location>
        <begin position="724"/>
        <end position="749"/>
    </location>
</feature>
<feature type="transmembrane region" description="Helical" evidence="7">
    <location>
        <begin position="769"/>
        <end position="791"/>
    </location>
</feature>
<evidence type="ECO:0000313" key="9">
    <source>
        <dbReference type="EMBL" id="GCF08642.1"/>
    </source>
</evidence>
<comment type="similarity">
    <text evidence="6">Belongs to the ABC-4 integral membrane protein family.</text>
</comment>
<evidence type="ECO:0000256" key="5">
    <source>
        <dbReference type="ARBA" id="ARBA00023136"/>
    </source>
</evidence>
<comment type="subcellular location">
    <subcellularLocation>
        <location evidence="1">Cell membrane</location>
        <topology evidence="1">Multi-pass membrane protein</topology>
    </subcellularLocation>
</comment>
<dbReference type="Proteomes" id="UP000322530">
    <property type="component" value="Unassembled WGS sequence"/>
</dbReference>
<evidence type="ECO:0000259" key="8">
    <source>
        <dbReference type="PROSITE" id="PS50006"/>
    </source>
</evidence>
<evidence type="ECO:0000256" key="7">
    <source>
        <dbReference type="SAM" id="Phobius"/>
    </source>
</evidence>
<feature type="transmembrane region" description="Helical" evidence="7">
    <location>
        <begin position="265"/>
        <end position="290"/>
    </location>
</feature>
<accession>A0A5A5TB37</accession>
<feature type="transmembrane region" description="Helical" evidence="7">
    <location>
        <begin position="433"/>
        <end position="453"/>
    </location>
</feature>
<comment type="caution">
    <text evidence="9">The sequence shown here is derived from an EMBL/GenBank/DDBJ whole genome shotgun (WGS) entry which is preliminary data.</text>
</comment>
<name>A0A5A5TB37_9CHLR</name>
<feature type="transmembrane region" description="Helical" evidence="7">
    <location>
        <begin position="357"/>
        <end position="377"/>
    </location>
</feature>
<dbReference type="AlphaFoldDB" id="A0A5A5TB37"/>
<evidence type="ECO:0000256" key="4">
    <source>
        <dbReference type="ARBA" id="ARBA00022989"/>
    </source>
</evidence>
<feature type="transmembrane region" description="Helical" evidence="7">
    <location>
        <begin position="310"/>
        <end position="337"/>
    </location>
</feature>
<evidence type="ECO:0000256" key="3">
    <source>
        <dbReference type="ARBA" id="ARBA00022692"/>
    </source>
</evidence>
<evidence type="ECO:0000256" key="2">
    <source>
        <dbReference type="ARBA" id="ARBA00022475"/>
    </source>
</evidence>
<dbReference type="EMBL" id="BIXY01000028">
    <property type="protein sequence ID" value="GCF08642.1"/>
    <property type="molecule type" value="Genomic_DNA"/>
</dbReference>
<evidence type="ECO:0000313" key="10">
    <source>
        <dbReference type="Proteomes" id="UP000322530"/>
    </source>
</evidence>
<evidence type="ECO:0000256" key="1">
    <source>
        <dbReference type="ARBA" id="ARBA00004651"/>
    </source>
</evidence>
<feature type="transmembrane region" description="Helical" evidence="7">
    <location>
        <begin position="20"/>
        <end position="39"/>
    </location>
</feature>
<dbReference type="InterPro" id="IPR003838">
    <property type="entry name" value="ABC3_permease_C"/>
</dbReference>
<dbReference type="PANTHER" id="PTHR30572:SF4">
    <property type="entry name" value="ABC TRANSPORTER PERMEASE YTRF"/>
    <property type="match status" value="1"/>
</dbReference>
<dbReference type="RefSeq" id="WP_149401623.1">
    <property type="nucleotide sequence ID" value="NZ_BIXY01000028.1"/>
</dbReference>
<feature type="transmembrane region" description="Helical" evidence="7">
    <location>
        <begin position="671"/>
        <end position="694"/>
    </location>
</feature>
<dbReference type="PANTHER" id="PTHR30572">
    <property type="entry name" value="MEMBRANE COMPONENT OF TRANSPORTER-RELATED"/>
    <property type="match status" value="1"/>
</dbReference>
<reference evidence="9 10" key="1">
    <citation type="submission" date="2019-01" db="EMBL/GenBank/DDBJ databases">
        <title>Draft genome sequence of Dictyobacter sp. Uno17.</title>
        <authorList>
            <person name="Wang C.M."/>
            <person name="Zheng Y."/>
            <person name="Sakai Y."/>
            <person name="Abe K."/>
            <person name="Yokota A."/>
            <person name="Yabe S."/>
        </authorList>
    </citation>
    <scope>NUCLEOTIDE SEQUENCE [LARGE SCALE GENOMIC DNA]</scope>
    <source>
        <strain evidence="9 10">Uno17</strain>
    </source>
</reference>
<proteinExistence type="inferred from homology"/>
<dbReference type="InterPro" id="IPR025857">
    <property type="entry name" value="MacB_PCD"/>
</dbReference>
<dbReference type="InterPro" id="IPR000253">
    <property type="entry name" value="FHA_dom"/>
</dbReference>
<dbReference type="GO" id="GO:0022857">
    <property type="term" value="F:transmembrane transporter activity"/>
    <property type="evidence" value="ECO:0007669"/>
    <property type="project" value="TreeGrafter"/>
</dbReference>
<keyword evidence="4 7" id="KW-1133">Transmembrane helix</keyword>
<dbReference type="OrthoDB" id="9780560at2"/>
<evidence type="ECO:0000256" key="6">
    <source>
        <dbReference type="ARBA" id="ARBA00038076"/>
    </source>
</evidence>
<dbReference type="InterPro" id="IPR050250">
    <property type="entry name" value="Macrolide_Exporter_MacB"/>
</dbReference>
<dbReference type="PROSITE" id="PS50006">
    <property type="entry name" value="FHA_DOMAIN"/>
    <property type="match status" value="1"/>
</dbReference>
<feature type="domain" description="FHA" evidence="8">
    <location>
        <begin position="459"/>
        <end position="512"/>
    </location>
</feature>
<sequence>MRASLKKPLADILQRKGRTLLVVLAIFIGVFGLTCIHMTKDTLFSAFAFSMSSQINQPDIVLAVDRLDSALLPVLQSVPNVKALQYETTFETLWHIERSPGYTSIQIISYPDLHHASLPPFELVSGRYPQPGEIVLEYGDKGIQNVQIGDQISVDTSLGSAQLRVVGFARTPGINPAVSDKAQGYMSDNGIQHLAAFATLDHPDRPTRLHSIVVKVTTIREVNATAHALQQQLNSHQIKVQLTAFPDATILPLQQFDGIFALLEILVWVAMGISALLVFTTVTTIITEHIAIIGTMKALGGTGGRIMQSYLFMVGIYCLLATIPGLLLGIGGGFLLASLIATSVPLSPGPFSLPPEIIPFALAVGCGVPLLAALLPLCNGMRMTVREALSGYGIRVETVPQRGLLARFHLHPAWPSQTLWLGLRSLFRKRWRLMLILLTLSSAGTSFLIVQIVTTSINDTVGSAYSRLDADVEVDLENASFSKMHAQLQALSNVQRIERYGTSGANTTWGRIVLSGFDPDTHLYRYQLTSGRWLRSDDTNAVLLSDDFAARSGLHSGNTLTLTGQNNQSATWTVVGTLRQAVDSMGQVGAAVLPVDTLYRFMGIPENKVSDTAMRLLLHTQNHSQAALNQLTTQIGKLALGSVINNESAKSGTIVNVFLLQNEIIRHQRSWFGIYGLLYGVAAMIGLAGILCLAKELTNSVLERQREIGILRSMGASSWRIMQVFWIQGLVLGGLAWLFAALSGLPLAYGFVRLFSSLVLPTTFIGDPLALLMMLISILFIASVACLFPALHASRMRIATMLRYE</sequence>
<keyword evidence="10" id="KW-1185">Reference proteome</keyword>
<dbReference type="Pfam" id="PF02687">
    <property type="entry name" value="FtsX"/>
    <property type="match status" value="2"/>
</dbReference>
<dbReference type="GO" id="GO:0005886">
    <property type="term" value="C:plasma membrane"/>
    <property type="evidence" value="ECO:0007669"/>
    <property type="project" value="UniProtKB-SubCell"/>
</dbReference>
<keyword evidence="3 7" id="KW-0812">Transmembrane</keyword>
<dbReference type="Pfam" id="PF12704">
    <property type="entry name" value="MacB_PCD"/>
    <property type="match status" value="1"/>
</dbReference>
<organism evidence="9 10">
    <name type="scientific">Dictyobacter arantiisoli</name>
    <dbReference type="NCBI Taxonomy" id="2014874"/>
    <lineage>
        <taxon>Bacteria</taxon>
        <taxon>Bacillati</taxon>
        <taxon>Chloroflexota</taxon>
        <taxon>Ktedonobacteria</taxon>
        <taxon>Ktedonobacterales</taxon>
        <taxon>Dictyobacteraceae</taxon>
        <taxon>Dictyobacter</taxon>
    </lineage>
</organism>
<keyword evidence="2" id="KW-1003">Cell membrane</keyword>
<protein>
    <recommendedName>
        <fullName evidence="8">FHA domain-containing protein</fullName>
    </recommendedName>
</protein>
<gene>
    <name evidence="9" type="ORF">KDI_22060</name>
</gene>
<keyword evidence="5 7" id="KW-0472">Membrane</keyword>